<keyword evidence="4" id="KW-1185">Reference proteome</keyword>
<gene>
    <name evidence="3" type="ORF">SAMN04488012_106119</name>
</gene>
<dbReference type="GO" id="GO:0005829">
    <property type="term" value="C:cytosol"/>
    <property type="evidence" value="ECO:0007669"/>
    <property type="project" value="TreeGrafter"/>
</dbReference>
<evidence type="ECO:0000313" key="4">
    <source>
        <dbReference type="Proteomes" id="UP000184040"/>
    </source>
</evidence>
<dbReference type="RefSeq" id="WP_073128746.1">
    <property type="nucleotide sequence ID" value="NZ_FQZA01000006.1"/>
</dbReference>
<feature type="domain" description="Gcp-like" evidence="2">
    <location>
        <begin position="34"/>
        <end position="108"/>
    </location>
</feature>
<organism evidence="3 4">
    <name type="scientific">Palleronia salina</name>
    <dbReference type="NCBI Taxonomy" id="313368"/>
    <lineage>
        <taxon>Bacteria</taxon>
        <taxon>Pseudomonadati</taxon>
        <taxon>Pseudomonadota</taxon>
        <taxon>Alphaproteobacteria</taxon>
        <taxon>Rhodobacterales</taxon>
        <taxon>Roseobacteraceae</taxon>
        <taxon>Palleronia</taxon>
    </lineage>
</organism>
<dbReference type="InterPro" id="IPR043129">
    <property type="entry name" value="ATPase_NBD"/>
</dbReference>
<name>A0A1M6HRZ6_9RHOB</name>
<dbReference type="Gene3D" id="3.30.420.40">
    <property type="match status" value="1"/>
</dbReference>
<dbReference type="EMBL" id="FQZA01000006">
    <property type="protein sequence ID" value="SHJ24956.1"/>
    <property type="molecule type" value="Genomic_DNA"/>
</dbReference>
<dbReference type="PANTHER" id="PTHR11735">
    <property type="entry name" value="TRNA N6-ADENOSINE THREONYLCARBAMOYLTRANSFERASE"/>
    <property type="match status" value="1"/>
</dbReference>
<dbReference type="Pfam" id="PF00814">
    <property type="entry name" value="TsaD"/>
    <property type="match status" value="1"/>
</dbReference>
<accession>A0A1M6HRZ6</accession>
<evidence type="ECO:0000256" key="1">
    <source>
        <dbReference type="SAM" id="MobiDB-lite"/>
    </source>
</evidence>
<protein>
    <submittedName>
        <fullName evidence="3">tRNA threonylcarbamoyl adenosine modification protein YeaZ</fullName>
    </submittedName>
</protein>
<dbReference type="NCBIfam" id="TIGR03725">
    <property type="entry name" value="T6A_YeaZ"/>
    <property type="match status" value="1"/>
</dbReference>
<sequence>MPDAPTLLAFDTSAAHCAAALRSGGSLVALAQEDMARGQAERLIPMLEELLSQAGLCWGDLDALAVGIGPGNFTGLRVGVAAARGLALGLDRPCHGVSSFDVALSATSGDALVCLPAPRDMAHVRAYRDGAPDGPARLIDPSDPPGDLATGAGMQAVGPLALHVGPALGLPALETDLDAIAPRICEIAERRHMGGDTAPERPAPLYVRPPDAAPARAQPPVA</sequence>
<proteinExistence type="predicted"/>
<dbReference type="AlphaFoldDB" id="A0A1M6HRZ6"/>
<feature type="compositionally biased region" description="Low complexity" evidence="1">
    <location>
        <begin position="208"/>
        <end position="222"/>
    </location>
</feature>
<dbReference type="PANTHER" id="PTHR11735:SF11">
    <property type="entry name" value="TRNA THREONYLCARBAMOYLADENOSINE BIOSYNTHESIS PROTEIN TSAB"/>
    <property type="match status" value="1"/>
</dbReference>
<dbReference type="Proteomes" id="UP000184040">
    <property type="component" value="Unassembled WGS sequence"/>
</dbReference>
<dbReference type="InterPro" id="IPR022496">
    <property type="entry name" value="T6A_TsaB"/>
</dbReference>
<dbReference type="InterPro" id="IPR000905">
    <property type="entry name" value="Gcp-like_dom"/>
</dbReference>
<reference evidence="3 4" key="1">
    <citation type="submission" date="2016-11" db="EMBL/GenBank/DDBJ databases">
        <authorList>
            <person name="Jaros S."/>
            <person name="Januszkiewicz K."/>
            <person name="Wedrychowicz H."/>
        </authorList>
    </citation>
    <scope>NUCLEOTIDE SEQUENCE [LARGE SCALE GENOMIC DNA]</scope>
    <source>
        <strain evidence="3 4">DSM 26892</strain>
    </source>
</reference>
<dbReference type="SUPFAM" id="SSF53067">
    <property type="entry name" value="Actin-like ATPase domain"/>
    <property type="match status" value="1"/>
</dbReference>
<evidence type="ECO:0000313" key="3">
    <source>
        <dbReference type="EMBL" id="SHJ24956.1"/>
    </source>
</evidence>
<dbReference type="GO" id="GO:0002949">
    <property type="term" value="P:tRNA threonylcarbamoyladenosine modification"/>
    <property type="evidence" value="ECO:0007669"/>
    <property type="project" value="InterPro"/>
</dbReference>
<feature type="region of interest" description="Disordered" evidence="1">
    <location>
        <begin position="192"/>
        <end position="222"/>
    </location>
</feature>
<dbReference type="STRING" id="313368.SAMN04488012_106119"/>
<evidence type="ECO:0000259" key="2">
    <source>
        <dbReference type="Pfam" id="PF00814"/>
    </source>
</evidence>